<organism evidence="1 2">
    <name type="scientific">Candidatus Lloydbacteria bacterium RIFOXYC12_FULL_46_25</name>
    <dbReference type="NCBI Taxonomy" id="1798670"/>
    <lineage>
        <taxon>Bacteria</taxon>
        <taxon>Candidatus Lloydiibacteriota</taxon>
    </lineage>
</organism>
<proteinExistence type="predicted"/>
<dbReference type="Proteomes" id="UP000178106">
    <property type="component" value="Unassembled WGS sequence"/>
</dbReference>
<dbReference type="EMBL" id="MHLU01000176">
    <property type="protein sequence ID" value="OGZ16354.1"/>
    <property type="molecule type" value="Genomic_DNA"/>
</dbReference>
<evidence type="ECO:0000313" key="2">
    <source>
        <dbReference type="Proteomes" id="UP000178106"/>
    </source>
</evidence>
<sequence>MSAKESWVHTNDYVKDAIETMSGGDENALRVCVEVTENVLSVDPDCALRPAGPLAPLYCMDALGIRDSNIYLFYKEVCHEHVGYMMALLRGVLLGLVSEKTLRHAIAHHGEGINLEVIVEKVQEMLPSFHCENIIPST</sequence>
<dbReference type="AlphaFoldDB" id="A0A1G2DRR4"/>
<accession>A0A1G2DRR4</accession>
<reference evidence="1 2" key="1">
    <citation type="journal article" date="2016" name="Nat. Commun.">
        <title>Thousands of microbial genomes shed light on interconnected biogeochemical processes in an aquifer system.</title>
        <authorList>
            <person name="Anantharaman K."/>
            <person name="Brown C.T."/>
            <person name="Hug L.A."/>
            <person name="Sharon I."/>
            <person name="Castelle C.J."/>
            <person name="Probst A.J."/>
            <person name="Thomas B.C."/>
            <person name="Singh A."/>
            <person name="Wilkins M.J."/>
            <person name="Karaoz U."/>
            <person name="Brodie E.L."/>
            <person name="Williams K.H."/>
            <person name="Hubbard S.S."/>
            <person name="Banfield J.F."/>
        </authorList>
    </citation>
    <scope>NUCLEOTIDE SEQUENCE [LARGE SCALE GENOMIC DNA]</scope>
</reference>
<protein>
    <submittedName>
        <fullName evidence="1">Uncharacterized protein</fullName>
    </submittedName>
</protein>
<comment type="caution">
    <text evidence="1">The sequence shown here is derived from an EMBL/GenBank/DDBJ whole genome shotgun (WGS) entry which is preliminary data.</text>
</comment>
<evidence type="ECO:0000313" key="1">
    <source>
        <dbReference type="EMBL" id="OGZ16354.1"/>
    </source>
</evidence>
<gene>
    <name evidence="1" type="ORF">A2494_00525</name>
</gene>
<name>A0A1G2DRR4_9BACT</name>